<organism evidence="3 4">
    <name type="scientific">Nakamurella aerolata</name>
    <dbReference type="NCBI Taxonomy" id="1656892"/>
    <lineage>
        <taxon>Bacteria</taxon>
        <taxon>Bacillati</taxon>
        <taxon>Actinomycetota</taxon>
        <taxon>Actinomycetes</taxon>
        <taxon>Nakamurellales</taxon>
        <taxon>Nakamurellaceae</taxon>
        <taxon>Nakamurella</taxon>
    </lineage>
</organism>
<dbReference type="EMBL" id="JABEND010000001">
    <property type="protein sequence ID" value="NNG34350.1"/>
    <property type="molecule type" value="Genomic_DNA"/>
</dbReference>
<gene>
    <name evidence="3" type="ORF">HKD39_01150</name>
</gene>
<dbReference type="RefSeq" id="WP_171198002.1">
    <property type="nucleotide sequence ID" value="NZ_JABEND010000001.1"/>
</dbReference>
<evidence type="ECO:0000256" key="1">
    <source>
        <dbReference type="SAM" id="MobiDB-lite"/>
    </source>
</evidence>
<protein>
    <submittedName>
        <fullName evidence="3">Uncharacterized protein</fullName>
    </submittedName>
</protein>
<accession>A0A849A771</accession>
<keyword evidence="2" id="KW-1133">Transmembrane helix</keyword>
<keyword evidence="2" id="KW-0812">Transmembrane</keyword>
<name>A0A849A771_9ACTN</name>
<evidence type="ECO:0000256" key="2">
    <source>
        <dbReference type="SAM" id="Phobius"/>
    </source>
</evidence>
<proteinExistence type="predicted"/>
<feature type="transmembrane region" description="Helical" evidence="2">
    <location>
        <begin position="112"/>
        <end position="131"/>
    </location>
</feature>
<feature type="transmembrane region" description="Helical" evidence="2">
    <location>
        <begin position="137"/>
        <end position="155"/>
    </location>
</feature>
<dbReference type="Proteomes" id="UP000562984">
    <property type="component" value="Unassembled WGS sequence"/>
</dbReference>
<feature type="transmembrane region" description="Helical" evidence="2">
    <location>
        <begin position="194"/>
        <end position="219"/>
    </location>
</feature>
<evidence type="ECO:0000313" key="3">
    <source>
        <dbReference type="EMBL" id="NNG34350.1"/>
    </source>
</evidence>
<evidence type="ECO:0000313" key="4">
    <source>
        <dbReference type="Proteomes" id="UP000562984"/>
    </source>
</evidence>
<feature type="region of interest" description="Disordered" evidence="1">
    <location>
        <begin position="1"/>
        <end position="57"/>
    </location>
</feature>
<reference evidence="3 4" key="1">
    <citation type="submission" date="2020-05" db="EMBL/GenBank/DDBJ databases">
        <title>Nakamurella sp. DB0629 isolated from air conditioner.</title>
        <authorList>
            <person name="Kim D.H."/>
            <person name="Kim D.-U."/>
        </authorList>
    </citation>
    <scope>NUCLEOTIDE SEQUENCE [LARGE SCALE GENOMIC DNA]</scope>
    <source>
        <strain evidence="3 4">DB0629</strain>
    </source>
</reference>
<dbReference type="AlphaFoldDB" id="A0A849A771"/>
<comment type="caution">
    <text evidence="3">The sequence shown here is derived from an EMBL/GenBank/DDBJ whole genome shotgun (WGS) entry which is preliminary data.</text>
</comment>
<sequence length="222" mass="22399">MTLPGDGDTAGGAQPRRKVDPFESEPPVIEGEIVDDEPRRRGPSGSTGRFAPGYGDSPFQGAGGAGTPIGGFTIFGLSGSGGGGRIGMADAMRMLGDTAPQVRGMLALPLRILSIAVAVPAVGALLLSIGLDGVPRWLAWVLAAGGAAAVVLLEVRRKRMLAGSAPAAGDDATAPARTSTTAARGRAGKVGLPLLIGGSLLWMMLTGGFDLLAILLMLFGAW</sequence>
<keyword evidence="2" id="KW-0472">Membrane</keyword>
<keyword evidence="4" id="KW-1185">Reference proteome</keyword>